<dbReference type="AlphaFoldDB" id="A0A9W8ZST6"/>
<name>A0A9W8ZST6_9AGAR</name>
<reference evidence="5" key="2">
    <citation type="journal article" date="2023" name="Proc. Natl. Acad. Sci. U.S.A.">
        <title>A global phylogenomic analysis of the shiitake genus Lentinula.</title>
        <authorList>
            <person name="Sierra-Patev S."/>
            <person name="Min B."/>
            <person name="Naranjo-Ortiz M."/>
            <person name="Looney B."/>
            <person name="Konkel Z."/>
            <person name="Slot J.C."/>
            <person name="Sakamoto Y."/>
            <person name="Steenwyk J.L."/>
            <person name="Rokas A."/>
            <person name="Carro J."/>
            <person name="Camarero S."/>
            <person name="Ferreira P."/>
            <person name="Molpeceres G."/>
            <person name="Ruiz-Duenas F.J."/>
            <person name="Serrano A."/>
            <person name="Henrissat B."/>
            <person name="Drula E."/>
            <person name="Hughes K.W."/>
            <person name="Mata J.L."/>
            <person name="Ishikawa N.K."/>
            <person name="Vargas-Isla R."/>
            <person name="Ushijima S."/>
            <person name="Smith C.A."/>
            <person name="Donoghue J."/>
            <person name="Ahrendt S."/>
            <person name="Andreopoulos W."/>
            <person name="He G."/>
            <person name="LaButti K."/>
            <person name="Lipzen A."/>
            <person name="Ng V."/>
            <person name="Riley R."/>
            <person name="Sandor L."/>
            <person name="Barry K."/>
            <person name="Martinez A.T."/>
            <person name="Xiao Y."/>
            <person name="Gibbons J.G."/>
            <person name="Terashima K."/>
            <person name="Grigoriev I.V."/>
            <person name="Hibbett D."/>
        </authorList>
    </citation>
    <scope>NUCLEOTIDE SEQUENCE</scope>
    <source>
        <strain evidence="5">Sp2 HRB7682 ss15</strain>
    </source>
</reference>
<keyword evidence="3" id="KW-0507">mRNA processing</keyword>
<dbReference type="GO" id="GO:0003729">
    <property type="term" value="F:mRNA binding"/>
    <property type="evidence" value="ECO:0007669"/>
    <property type="project" value="TreeGrafter"/>
</dbReference>
<evidence type="ECO:0000256" key="2">
    <source>
        <dbReference type="ARBA" id="ARBA00023242"/>
    </source>
</evidence>
<dbReference type="PANTHER" id="PTHR19980">
    <property type="entry name" value="RNA CLEAVAGE STIMULATION FACTOR"/>
    <property type="match status" value="1"/>
</dbReference>
<protein>
    <recommendedName>
        <fullName evidence="3">mRNA 3'-end-processing protein RNA14</fullName>
    </recommendedName>
</protein>
<evidence type="ECO:0000256" key="3">
    <source>
        <dbReference type="RuleBase" id="RU369035"/>
    </source>
</evidence>
<dbReference type="GO" id="GO:0005634">
    <property type="term" value="C:nucleus"/>
    <property type="evidence" value="ECO:0007669"/>
    <property type="project" value="UniProtKB-SubCell"/>
</dbReference>
<keyword evidence="1" id="KW-0677">Repeat</keyword>
<dbReference type="Pfam" id="PF05843">
    <property type="entry name" value="Suf"/>
    <property type="match status" value="1"/>
</dbReference>
<proteinExistence type="predicted"/>
<dbReference type="InterPro" id="IPR045243">
    <property type="entry name" value="Rna14-like"/>
</dbReference>
<evidence type="ECO:0000313" key="6">
    <source>
        <dbReference type="Proteomes" id="UP001150238"/>
    </source>
</evidence>
<reference evidence="5" key="1">
    <citation type="submission" date="2022-08" db="EMBL/GenBank/DDBJ databases">
        <authorList>
            <consortium name="DOE Joint Genome Institute"/>
            <person name="Min B."/>
            <person name="Riley R."/>
            <person name="Sierra-Patev S."/>
            <person name="Naranjo-Ortiz M."/>
            <person name="Looney B."/>
            <person name="Konkel Z."/>
            <person name="Slot J.C."/>
            <person name="Sakamoto Y."/>
            <person name="Steenwyk J.L."/>
            <person name="Rokas A."/>
            <person name="Carro J."/>
            <person name="Camarero S."/>
            <person name="Ferreira P."/>
            <person name="Molpeceres G."/>
            <person name="Ruiz-Duenas F.J."/>
            <person name="Serrano A."/>
            <person name="Henrissat B."/>
            <person name="Drula E."/>
            <person name="Hughes K.W."/>
            <person name="Mata J.L."/>
            <person name="Ishikawa N.K."/>
            <person name="Vargas-Isla R."/>
            <person name="Ushijima S."/>
            <person name="Smith C.A."/>
            <person name="Ahrendt S."/>
            <person name="Andreopoulos W."/>
            <person name="He G."/>
            <person name="Labutti K."/>
            <person name="Lipzen A."/>
            <person name="Ng V."/>
            <person name="Sandor L."/>
            <person name="Barry K."/>
            <person name="Martinez A.T."/>
            <person name="Xiao Y."/>
            <person name="Gibbons J.G."/>
            <person name="Terashima K."/>
            <person name="Hibbett D.S."/>
            <person name="Grigoriev I.V."/>
        </authorList>
    </citation>
    <scope>NUCLEOTIDE SEQUENCE</scope>
    <source>
        <strain evidence="5">Sp2 HRB7682 ss15</strain>
    </source>
</reference>
<keyword evidence="3" id="KW-0963">Cytoplasm</keyword>
<comment type="function">
    <text evidence="3">Component of the cleavage factor IA (CFIA) complex, which is involved in the endonucleolytic cleavage during polyadenylation-dependent pre-mRNA 3'-end formation.</text>
</comment>
<comment type="subcellular location">
    <subcellularLocation>
        <location evidence="3">Nucleus</location>
    </subcellularLocation>
    <subcellularLocation>
        <location evidence="3">Cytoplasm</location>
    </subcellularLocation>
    <text evidence="3">Nucleus and/or cytoplasm.</text>
</comment>
<gene>
    <name evidence="5" type="ORF">C8J55DRAFT_538496</name>
</gene>
<dbReference type="Gene3D" id="1.25.40.1040">
    <property type="match status" value="1"/>
</dbReference>
<dbReference type="GO" id="GO:0005737">
    <property type="term" value="C:cytoplasm"/>
    <property type="evidence" value="ECO:0007669"/>
    <property type="project" value="UniProtKB-SubCell"/>
</dbReference>
<comment type="caution">
    <text evidence="5">The sequence shown here is derived from an EMBL/GenBank/DDBJ whole genome shotgun (WGS) entry which is preliminary data.</text>
</comment>
<organism evidence="5 6">
    <name type="scientific">Lentinula lateritia</name>
    <dbReference type="NCBI Taxonomy" id="40482"/>
    <lineage>
        <taxon>Eukaryota</taxon>
        <taxon>Fungi</taxon>
        <taxon>Dikarya</taxon>
        <taxon>Basidiomycota</taxon>
        <taxon>Agaricomycotina</taxon>
        <taxon>Agaricomycetes</taxon>
        <taxon>Agaricomycetidae</taxon>
        <taxon>Agaricales</taxon>
        <taxon>Marasmiineae</taxon>
        <taxon>Omphalotaceae</taxon>
        <taxon>Lentinula</taxon>
    </lineage>
</organism>
<dbReference type="InterPro" id="IPR011990">
    <property type="entry name" value="TPR-like_helical_dom_sf"/>
</dbReference>
<evidence type="ECO:0000313" key="5">
    <source>
        <dbReference type="EMBL" id="KAJ4465788.1"/>
    </source>
</evidence>
<evidence type="ECO:0000259" key="4">
    <source>
        <dbReference type="Pfam" id="PF05843"/>
    </source>
</evidence>
<dbReference type="EMBL" id="JANVFS010000048">
    <property type="protein sequence ID" value="KAJ4465788.1"/>
    <property type="molecule type" value="Genomic_DNA"/>
</dbReference>
<evidence type="ECO:0000256" key="1">
    <source>
        <dbReference type="ARBA" id="ARBA00022737"/>
    </source>
</evidence>
<dbReference type="SMART" id="SM00386">
    <property type="entry name" value="HAT"/>
    <property type="match status" value="5"/>
</dbReference>
<feature type="domain" description="Suppressor of forked" evidence="4">
    <location>
        <begin position="25"/>
        <end position="465"/>
    </location>
</feature>
<dbReference type="Proteomes" id="UP001150238">
    <property type="component" value="Unassembled WGS sequence"/>
</dbReference>
<dbReference type="PANTHER" id="PTHR19980:SF0">
    <property type="entry name" value="CLEAVAGE STIMULATION FACTOR SUBUNIT 3"/>
    <property type="match status" value="1"/>
</dbReference>
<dbReference type="SUPFAM" id="SSF48452">
    <property type="entry name" value="TPR-like"/>
    <property type="match status" value="1"/>
</dbReference>
<dbReference type="InterPro" id="IPR008847">
    <property type="entry name" value="Suf"/>
</dbReference>
<keyword evidence="2 3" id="KW-0539">Nucleus</keyword>
<dbReference type="GO" id="GO:0180010">
    <property type="term" value="P:co-transcriptional mRNA 3'-end processing, cleavage and polyadenylation pathway"/>
    <property type="evidence" value="ECO:0007669"/>
    <property type="project" value="UniProtKB-UniRule"/>
</dbReference>
<dbReference type="InterPro" id="IPR003107">
    <property type="entry name" value="HAT"/>
</dbReference>
<accession>A0A9W8ZST6</accession>
<sequence>MQALHTTTTSEPVATVCNSPKYHIDNLHLRLPQDPLDVDAWRRLADEVEKSGKSELIRTTYDALLKKYPDNPSVQIRYINHFLNDRKTFPEAEHLFQRFLKVTSPSVNLYTSYLEYIRYIHTGVDTQSQRIIRKAYDFAIKSIGGDKNSGNIWCDYIAFLKSGEISLSTSEEQQKIVRKAYQRALQTPLDNIDKIWRDYESFEFHVNRSTAREFLNNMLPAYTQARSVGRDLANHLDALYLEVPLTANSKLEISLPTVPSFTISERQLVGKWKNYLKWEESNPLKIEEERKTDFHTRIQIAYKKAFVRMRFYPEIWFMAYHWMDSVGRPKEAIAILKTGLEANPSSFLLTFAYVEVLEVMKNHAQAHAIYEQFLQLQKASIVELHGRVDEEKPSKHSPLTRKDYALVYITYMRFVRRTEGVEASRSLFRKARRDMYASWEIYAAGAIMEYHHSRNQVIATRIFEADAHALFERVISTLPAEESRTIWECWACYQHQYGDLSRRKKSTKGWRRYTPVVRPVVVLCL</sequence>